<dbReference type="PROSITE" id="PS50850">
    <property type="entry name" value="MFS"/>
    <property type="match status" value="1"/>
</dbReference>
<feature type="transmembrane region" description="Helical" evidence="6">
    <location>
        <begin position="82"/>
        <end position="100"/>
    </location>
</feature>
<feature type="domain" description="Major facilitator superfamily (MFS) profile" evidence="7">
    <location>
        <begin position="15"/>
        <end position="431"/>
    </location>
</feature>
<feature type="compositionally biased region" description="Basic and acidic residues" evidence="5">
    <location>
        <begin position="208"/>
        <end position="227"/>
    </location>
</feature>
<feature type="transmembrane region" description="Helical" evidence="6">
    <location>
        <begin position="140"/>
        <end position="162"/>
    </location>
</feature>
<evidence type="ECO:0000256" key="4">
    <source>
        <dbReference type="ARBA" id="ARBA00023136"/>
    </source>
</evidence>
<feature type="transmembrane region" description="Helical" evidence="6">
    <location>
        <begin position="174"/>
        <end position="192"/>
    </location>
</feature>
<evidence type="ECO:0000256" key="2">
    <source>
        <dbReference type="ARBA" id="ARBA00022692"/>
    </source>
</evidence>
<comment type="subcellular location">
    <subcellularLocation>
        <location evidence="1">Cell membrane</location>
        <topology evidence="1">Multi-pass membrane protein</topology>
    </subcellularLocation>
</comment>
<feature type="transmembrane region" description="Helical" evidence="6">
    <location>
        <begin position="106"/>
        <end position="128"/>
    </location>
</feature>
<dbReference type="SUPFAM" id="SSF103473">
    <property type="entry name" value="MFS general substrate transporter"/>
    <property type="match status" value="1"/>
</dbReference>
<evidence type="ECO:0000313" key="9">
    <source>
        <dbReference type="Proteomes" id="UP000237983"/>
    </source>
</evidence>
<dbReference type="InterPro" id="IPR036259">
    <property type="entry name" value="MFS_trans_sf"/>
</dbReference>
<feature type="transmembrane region" description="Helical" evidence="6">
    <location>
        <begin position="249"/>
        <end position="269"/>
    </location>
</feature>
<dbReference type="PANTHER" id="PTHR23523:SF2">
    <property type="entry name" value="2-NITROIMIDAZOLE TRANSPORTER"/>
    <property type="match status" value="1"/>
</dbReference>
<feature type="transmembrane region" description="Helical" evidence="6">
    <location>
        <begin position="377"/>
        <end position="397"/>
    </location>
</feature>
<feature type="region of interest" description="Disordered" evidence="5">
    <location>
        <begin position="203"/>
        <end position="229"/>
    </location>
</feature>
<dbReference type="RefSeq" id="WP_106211210.1">
    <property type="nucleotide sequence ID" value="NZ_PVTL01000003.1"/>
</dbReference>
<evidence type="ECO:0000259" key="7">
    <source>
        <dbReference type="PROSITE" id="PS50850"/>
    </source>
</evidence>
<feature type="transmembrane region" description="Helical" evidence="6">
    <location>
        <begin position="50"/>
        <end position="75"/>
    </location>
</feature>
<evidence type="ECO:0000256" key="6">
    <source>
        <dbReference type="SAM" id="Phobius"/>
    </source>
</evidence>
<organism evidence="8 9">
    <name type="scientific">Glaciihabitans tibetensis</name>
    <dbReference type="NCBI Taxonomy" id="1266600"/>
    <lineage>
        <taxon>Bacteria</taxon>
        <taxon>Bacillati</taxon>
        <taxon>Actinomycetota</taxon>
        <taxon>Actinomycetes</taxon>
        <taxon>Micrococcales</taxon>
        <taxon>Microbacteriaceae</taxon>
        <taxon>Glaciihabitans</taxon>
    </lineage>
</organism>
<keyword evidence="9" id="KW-1185">Reference proteome</keyword>
<evidence type="ECO:0000256" key="5">
    <source>
        <dbReference type="SAM" id="MobiDB-lite"/>
    </source>
</evidence>
<dbReference type="Proteomes" id="UP000237983">
    <property type="component" value="Unassembled WGS sequence"/>
</dbReference>
<feature type="transmembrane region" description="Helical" evidence="6">
    <location>
        <begin position="403"/>
        <end position="425"/>
    </location>
</feature>
<name>A0A2T0VFL7_9MICO</name>
<dbReference type="Gene3D" id="1.20.1250.20">
    <property type="entry name" value="MFS general substrate transporter like domains"/>
    <property type="match status" value="1"/>
</dbReference>
<feature type="transmembrane region" description="Helical" evidence="6">
    <location>
        <begin position="289"/>
        <end position="309"/>
    </location>
</feature>
<dbReference type="OrthoDB" id="5317164at2"/>
<feature type="transmembrane region" description="Helical" evidence="6">
    <location>
        <begin position="341"/>
        <end position="365"/>
    </location>
</feature>
<gene>
    <name evidence="8" type="ORF">B0I08_103201</name>
</gene>
<feature type="transmembrane region" description="Helical" evidence="6">
    <location>
        <begin position="316"/>
        <end position="335"/>
    </location>
</feature>
<dbReference type="GO" id="GO:0022857">
    <property type="term" value="F:transmembrane transporter activity"/>
    <property type="evidence" value="ECO:0007669"/>
    <property type="project" value="InterPro"/>
</dbReference>
<protein>
    <submittedName>
        <fullName evidence="8">CP family cyanate transporter-like MFS transporter</fullName>
    </submittedName>
</protein>
<accession>A0A2T0VFL7</accession>
<keyword evidence="3 6" id="KW-1133">Transmembrane helix</keyword>
<reference evidence="8 9" key="1">
    <citation type="submission" date="2018-03" db="EMBL/GenBank/DDBJ databases">
        <title>Genomic Encyclopedia of Type Strains, Phase III (KMG-III): the genomes of soil and plant-associated and newly described type strains.</title>
        <authorList>
            <person name="Whitman W."/>
        </authorList>
    </citation>
    <scope>NUCLEOTIDE SEQUENCE [LARGE SCALE GENOMIC DNA]</scope>
    <source>
        <strain evidence="8 9">CGMCC 1.12484</strain>
    </source>
</reference>
<evidence type="ECO:0000256" key="1">
    <source>
        <dbReference type="ARBA" id="ARBA00004651"/>
    </source>
</evidence>
<proteinExistence type="predicted"/>
<dbReference type="InterPro" id="IPR052524">
    <property type="entry name" value="MFS_Cyanate_Porter"/>
</dbReference>
<comment type="caution">
    <text evidence="8">The sequence shown here is derived from an EMBL/GenBank/DDBJ whole genome shotgun (WGS) entry which is preliminary data.</text>
</comment>
<dbReference type="PANTHER" id="PTHR23523">
    <property type="match status" value="1"/>
</dbReference>
<dbReference type="GO" id="GO:0005886">
    <property type="term" value="C:plasma membrane"/>
    <property type="evidence" value="ECO:0007669"/>
    <property type="project" value="UniProtKB-SubCell"/>
</dbReference>
<dbReference type="InterPro" id="IPR020846">
    <property type="entry name" value="MFS_dom"/>
</dbReference>
<keyword evidence="4 6" id="KW-0472">Membrane</keyword>
<dbReference type="EMBL" id="PVTL01000003">
    <property type="protein sequence ID" value="PRY68995.1"/>
    <property type="molecule type" value="Genomic_DNA"/>
</dbReference>
<keyword evidence="2 6" id="KW-0812">Transmembrane</keyword>
<dbReference type="Pfam" id="PF07690">
    <property type="entry name" value="MFS_1"/>
    <property type="match status" value="1"/>
</dbReference>
<dbReference type="AlphaFoldDB" id="A0A2T0VFL7"/>
<evidence type="ECO:0000313" key="8">
    <source>
        <dbReference type="EMBL" id="PRY68995.1"/>
    </source>
</evidence>
<dbReference type="InterPro" id="IPR011701">
    <property type="entry name" value="MFS"/>
</dbReference>
<sequence length="441" mass="45438">MSAAPPATPRRLTRFLVLAGIVLLAMNLRTPIVAVAPVLDRIVNDIGLTAVTAGLLTSLPVLAFALTTPVAAGLLGRIGPDFAVVTTLVGVAVGVAIRSAGTEALLFTGTVVMGFAITLGNVIAPVLIRRNYPPAGRAGVTGLYTSALNVGSMLTLVATVPISDALGWRLGLNAWSALAVIALVVWCAAVGWRRCVRPERMPSAARPAAKETAQETTEHDAEHDARVAPDAVPDAETARRLKARSRSRVLRLIFLAVGFGGQAFSYYGLTAWLPQILAALSNIPTAVSSAGSSLFQVFAIVGALGVPLLTRRAPYWVIVLGVCLLWAMVPLGLLVSPGLWALWLSLGGIAQGGTFTLVFIVVVELATTDSEAGRGSALVQGIGYAIGATGPSVFGALQDLTGGWTASLGAIFAAVVLLGTGSIIASRGMGSGRGRLARSRV</sequence>
<evidence type="ECO:0000256" key="3">
    <source>
        <dbReference type="ARBA" id="ARBA00022989"/>
    </source>
</evidence>